<name>A0A840LHJ2_9BURK</name>
<dbReference type="EMBL" id="JACHLP010000013">
    <property type="protein sequence ID" value="MBB4846073.1"/>
    <property type="molecule type" value="Genomic_DNA"/>
</dbReference>
<evidence type="ECO:0000313" key="1">
    <source>
        <dbReference type="EMBL" id="MBB4846073.1"/>
    </source>
</evidence>
<reference evidence="1 2" key="1">
    <citation type="submission" date="2020-08" db="EMBL/GenBank/DDBJ databases">
        <title>Functional genomics of gut bacteria from endangered species of beetles.</title>
        <authorList>
            <person name="Carlos-Shanley C."/>
        </authorList>
    </citation>
    <scope>NUCLEOTIDE SEQUENCE [LARGE SCALE GENOMIC DNA]</scope>
    <source>
        <strain evidence="1 2">S00239</strain>
    </source>
</reference>
<comment type="caution">
    <text evidence="1">The sequence shown here is derived from an EMBL/GenBank/DDBJ whole genome shotgun (WGS) entry which is preliminary data.</text>
</comment>
<evidence type="ECO:0000313" key="2">
    <source>
        <dbReference type="Proteomes" id="UP000562027"/>
    </source>
</evidence>
<accession>A0A840LHJ2</accession>
<gene>
    <name evidence="1" type="ORF">HNP55_004627</name>
</gene>
<dbReference type="AlphaFoldDB" id="A0A840LHJ2"/>
<sequence length="24" mass="2752">TRYEKLAERFTSFISLVGSIVCMT</sequence>
<proteinExistence type="predicted"/>
<protein>
    <submittedName>
        <fullName evidence="1">Uncharacterized protein</fullName>
    </submittedName>
</protein>
<organism evidence="1 2">
    <name type="scientific">Roseateles oligotrophus</name>
    <dbReference type="NCBI Taxonomy" id="1769250"/>
    <lineage>
        <taxon>Bacteria</taxon>
        <taxon>Pseudomonadati</taxon>
        <taxon>Pseudomonadota</taxon>
        <taxon>Betaproteobacteria</taxon>
        <taxon>Burkholderiales</taxon>
        <taxon>Sphaerotilaceae</taxon>
        <taxon>Roseateles</taxon>
    </lineage>
</organism>
<feature type="non-terminal residue" evidence="1">
    <location>
        <position position="1"/>
    </location>
</feature>
<dbReference type="Proteomes" id="UP000562027">
    <property type="component" value="Unassembled WGS sequence"/>
</dbReference>
<keyword evidence="2" id="KW-1185">Reference proteome</keyword>